<keyword evidence="1" id="KW-1133">Transmembrane helix</keyword>
<evidence type="ECO:0008006" key="3">
    <source>
        <dbReference type="Google" id="ProtNLM"/>
    </source>
</evidence>
<dbReference type="AlphaFoldDB" id="A0A6S6TQD4"/>
<dbReference type="PROSITE" id="PS00409">
    <property type="entry name" value="PROKAR_NTER_METHYL"/>
    <property type="match status" value="1"/>
</dbReference>
<dbReference type="Pfam" id="PF07963">
    <property type="entry name" value="N_methyl"/>
    <property type="match status" value="1"/>
</dbReference>
<keyword evidence="1" id="KW-0812">Transmembrane</keyword>
<accession>A0A6S6TQD4</accession>
<evidence type="ECO:0000313" key="2">
    <source>
        <dbReference type="EMBL" id="CAA6821614.1"/>
    </source>
</evidence>
<proteinExistence type="predicted"/>
<gene>
    <name evidence="2" type="ORF">HELGO_WM8968</name>
</gene>
<keyword evidence="1" id="KW-0472">Membrane</keyword>
<protein>
    <recommendedName>
        <fullName evidence="3">Prepilin-type N-terminal cleavage/methylation domain-containing protein</fullName>
    </recommendedName>
</protein>
<sequence>MNSLNTNLYLKHKGFSLLELIVVVLIVSLIGFLVFSSAVKQQQKVKVLDASTLPSTLRQSFKGQGDIEFFCIKKSEECYVLQGKNISAYNGGINLGKDLEVHVLDNDNHFIQLDEQGRYKDKKINLRYHLYSNGSTTQMVIVNNQGIFYLPSYFGQAQKVDDMGEAKDLWLKEEYSLRDSGSFY</sequence>
<dbReference type="SUPFAM" id="SSF54523">
    <property type="entry name" value="Pili subunits"/>
    <property type="match status" value="1"/>
</dbReference>
<dbReference type="InterPro" id="IPR045584">
    <property type="entry name" value="Pilin-like"/>
</dbReference>
<feature type="transmembrane region" description="Helical" evidence="1">
    <location>
        <begin position="20"/>
        <end position="39"/>
    </location>
</feature>
<name>A0A6S6TQD4_9BACT</name>
<dbReference type="NCBIfam" id="TIGR02532">
    <property type="entry name" value="IV_pilin_GFxxxE"/>
    <property type="match status" value="1"/>
</dbReference>
<reference evidence="2" key="1">
    <citation type="submission" date="2020-01" db="EMBL/GenBank/DDBJ databases">
        <authorList>
            <person name="Meier V. D."/>
            <person name="Meier V D."/>
        </authorList>
    </citation>
    <scope>NUCLEOTIDE SEQUENCE</scope>
    <source>
        <strain evidence="2">HLG_WM_MAG_06</strain>
    </source>
</reference>
<organism evidence="2">
    <name type="scientific">uncultured Sulfurovum sp</name>
    <dbReference type="NCBI Taxonomy" id="269237"/>
    <lineage>
        <taxon>Bacteria</taxon>
        <taxon>Pseudomonadati</taxon>
        <taxon>Campylobacterota</taxon>
        <taxon>Epsilonproteobacteria</taxon>
        <taxon>Campylobacterales</taxon>
        <taxon>Sulfurovaceae</taxon>
        <taxon>Sulfurovum</taxon>
        <taxon>environmental samples</taxon>
    </lineage>
</organism>
<evidence type="ECO:0000256" key="1">
    <source>
        <dbReference type="SAM" id="Phobius"/>
    </source>
</evidence>
<dbReference type="EMBL" id="CACVAP010000100">
    <property type="protein sequence ID" value="CAA6821614.1"/>
    <property type="molecule type" value="Genomic_DNA"/>
</dbReference>
<dbReference type="InterPro" id="IPR012902">
    <property type="entry name" value="N_methyl_site"/>
</dbReference>